<keyword evidence="2" id="KW-1185">Reference proteome</keyword>
<dbReference type="AlphaFoldDB" id="A0ABD0VTJ8"/>
<name>A0ABD0VTJ8_DENTH</name>
<gene>
    <name evidence="1" type="ORF">M5K25_000411</name>
</gene>
<sequence>MQRGLLTGFSCGFGQERGSFHVNKREGQCCYKPACRESESSEARPAVDEEFLIDYLTKRGIGDVLSATMKFFWR</sequence>
<evidence type="ECO:0000313" key="2">
    <source>
        <dbReference type="Proteomes" id="UP001552299"/>
    </source>
</evidence>
<accession>A0ABD0VTJ8</accession>
<evidence type="ECO:0000313" key="1">
    <source>
        <dbReference type="EMBL" id="KAL0928524.1"/>
    </source>
</evidence>
<dbReference type="Proteomes" id="UP001552299">
    <property type="component" value="Unassembled WGS sequence"/>
</dbReference>
<reference evidence="1 2" key="1">
    <citation type="journal article" date="2024" name="Plant Biotechnol. J.">
        <title>Dendrobium thyrsiflorum genome and its molecular insights into genes involved in important horticultural traits.</title>
        <authorList>
            <person name="Chen B."/>
            <person name="Wang J.Y."/>
            <person name="Zheng P.J."/>
            <person name="Li K.L."/>
            <person name="Liang Y.M."/>
            <person name="Chen X.F."/>
            <person name="Zhang C."/>
            <person name="Zhao X."/>
            <person name="He X."/>
            <person name="Zhang G.Q."/>
            <person name="Liu Z.J."/>
            <person name="Xu Q."/>
        </authorList>
    </citation>
    <scope>NUCLEOTIDE SEQUENCE [LARGE SCALE GENOMIC DNA]</scope>
    <source>
        <strain evidence="1">GZMU011</strain>
    </source>
</reference>
<proteinExistence type="predicted"/>
<organism evidence="1 2">
    <name type="scientific">Dendrobium thyrsiflorum</name>
    <name type="common">Pinecone-like raceme dendrobium</name>
    <name type="synonym">Orchid</name>
    <dbReference type="NCBI Taxonomy" id="117978"/>
    <lineage>
        <taxon>Eukaryota</taxon>
        <taxon>Viridiplantae</taxon>
        <taxon>Streptophyta</taxon>
        <taxon>Embryophyta</taxon>
        <taxon>Tracheophyta</taxon>
        <taxon>Spermatophyta</taxon>
        <taxon>Magnoliopsida</taxon>
        <taxon>Liliopsida</taxon>
        <taxon>Asparagales</taxon>
        <taxon>Orchidaceae</taxon>
        <taxon>Epidendroideae</taxon>
        <taxon>Malaxideae</taxon>
        <taxon>Dendrobiinae</taxon>
        <taxon>Dendrobium</taxon>
    </lineage>
</organism>
<protein>
    <submittedName>
        <fullName evidence="1">Uncharacterized protein</fullName>
    </submittedName>
</protein>
<dbReference type="EMBL" id="JANQDX010000001">
    <property type="protein sequence ID" value="KAL0928524.1"/>
    <property type="molecule type" value="Genomic_DNA"/>
</dbReference>
<comment type="caution">
    <text evidence="1">The sequence shown here is derived from an EMBL/GenBank/DDBJ whole genome shotgun (WGS) entry which is preliminary data.</text>
</comment>